<protein>
    <recommendedName>
        <fullName evidence="3 6">Flagellar basal body rod protein FlgB</fullName>
    </recommendedName>
</protein>
<keyword evidence="8" id="KW-0282">Flagellum</keyword>
<dbReference type="OrthoDB" id="9788334at2"/>
<evidence type="ECO:0000313" key="8">
    <source>
        <dbReference type="EMBL" id="ORJ63529.1"/>
    </source>
</evidence>
<dbReference type="Proteomes" id="UP000193136">
    <property type="component" value="Unassembled WGS sequence"/>
</dbReference>
<evidence type="ECO:0000259" key="7">
    <source>
        <dbReference type="Pfam" id="PF00460"/>
    </source>
</evidence>
<evidence type="ECO:0000313" key="9">
    <source>
        <dbReference type="Proteomes" id="UP000193136"/>
    </source>
</evidence>
<dbReference type="PANTHER" id="PTHR30435:SF12">
    <property type="entry name" value="FLAGELLAR BASAL BODY ROD PROTEIN FLGB"/>
    <property type="match status" value="1"/>
</dbReference>
<keyword evidence="8" id="KW-0969">Cilium</keyword>
<dbReference type="Pfam" id="PF00460">
    <property type="entry name" value="Flg_bb_rod"/>
    <property type="match status" value="1"/>
</dbReference>
<dbReference type="EMBL" id="NAAD01000001">
    <property type="protein sequence ID" value="ORJ63529.1"/>
    <property type="molecule type" value="Genomic_DNA"/>
</dbReference>
<dbReference type="GO" id="GO:0030694">
    <property type="term" value="C:bacterial-type flagellum basal body, rod"/>
    <property type="evidence" value="ECO:0007669"/>
    <property type="project" value="InterPro"/>
</dbReference>
<comment type="subunit">
    <text evidence="6">The basal body constitutes a major portion of the flagellar organelle and consists of a number of rings mounted on a central rod.</text>
</comment>
<dbReference type="AlphaFoldDB" id="A0A1X0YEJ5"/>
<comment type="caution">
    <text evidence="8">The sequence shown here is derived from an EMBL/GenBank/DDBJ whole genome shotgun (WGS) entry which is preliminary data.</text>
</comment>
<dbReference type="InterPro" id="IPR001444">
    <property type="entry name" value="Flag_bb_rod_N"/>
</dbReference>
<name>A0A1X0YEJ5_9BACT</name>
<accession>A0A1X0YEJ5</accession>
<comment type="subcellular location">
    <subcellularLocation>
        <location evidence="1 6">Bacterial flagellum basal body</location>
    </subcellularLocation>
</comment>
<dbReference type="GO" id="GO:0071978">
    <property type="term" value="P:bacterial-type flagellum-dependent swarming motility"/>
    <property type="evidence" value="ECO:0007669"/>
    <property type="project" value="TreeGrafter"/>
</dbReference>
<evidence type="ECO:0000256" key="3">
    <source>
        <dbReference type="ARBA" id="ARBA00014376"/>
    </source>
</evidence>
<keyword evidence="8" id="KW-0966">Cell projection</keyword>
<evidence type="ECO:0000256" key="1">
    <source>
        <dbReference type="ARBA" id="ARBA00004117"/>
    </source>
</evidence>
<feature type="domain" description="Flagellar basal body rod protein N-terminal" evidence="7">
    <location>
        <begin position="21"/>
        <end position="41"/>
    </location>
</feature>
<comment type="function">
    <text evidence="5 6">Structural component of flagellum, the bacterial motility apparatus. Part of the rod structure of flagellar basal body.</text>
</comment>
<organism evidence="8 9">
    <name type="scientific">Geothermobacter hydrogeniphilus</name>
    <dbReference type="NCBI Taxonomy" id="1969733"/>
    <lineage>
        <taxon>Bacteria</taxon>
        <taxon>Pseudomonadati</taxon>
        <taxon>Thermodesulfobacteriota</taxon>
        <taxon>Desulfuromonadia</taxon>
        <taxon>Desulfuromonadales</taxon>
        <taxon>Geothermobacteraceae</taxon>
        <taxon>Geothermobacter</taxon>
    </lineage>
</organism>
<keyword evidence="4 6" id="KW-0975">Bacterial flagellum</keyword>
<proteinExistence type="inferred from homology"/>
<sequence length="127" mass="14055">MAGPVFFDTSMQMLRKVIELRQKSQQVIASNIANADTPGYQPRRLEFEKSLARAVSGGMNQKATRPEHLSTDGTLTGITGEVVTEKGAVNVDQEMIKLSENQILYEAAVQMLNKKLALLKYVTQDGR</sequence>
<evidence type="ECO:0000256" key="4">
    <source>
        <dbReference type="ARBA" id="ARBA00023143"/>
    </source>
</evidence>
<evidence type="ECO:0000256" key="2">
    <source>
        <dbReference type="ARBA" id="ARBA00009677"/>
    </source>
</evidence>
<evidence type="ECO:0000256" key="6">
    <source>
        <dbReference type="PIRNR" id="PIRNR002889"/>
    </source>
</evidence>
<dbReference type="PIRSF" id="PIRSF002889">
    <property type="entry name" value="Rod_FlgB"/>
    <property type="match status" value="1"/>
</dbReference>
<dbReference type="PANTHER" id="PTHR30435">
    <property type="entry name" value="FLAGELLAR PROTEIN"/>
    <property type="match status" value="1"/>
</dbReference>
<keyword evidence="9" id="KW-1185">Reference proteome</keyword>
<reference evidence="8 9" key="1">
    <citation type="submission" date="2017-03" db="EMBL/GenBank/DDBJ databases">
        <title>Genome sequence of Geothermobacter sp. EPR-M, Deep-Sea Iron Reducer.</title>
        <authorList>
            <person name="Tully B."/>
            <person name="Savalia P."/>
            <person name="Abuyen K."/>
            <person name="Baughan C."/>
            <person name="Romero E."/>
            <person name="Ronkowski C."/>
            <person name="Torres B."/>
            <person name="Tremblay J."/>
            <person name="Trujillo A."/>
            <person name="Tyler M."/>
            <person name="Perez-Rodriguez I."/>
            <person name="Amend J."/>
        </authorList>
    </citation>
    <scope>NUCLEOTIDE SEQUENCE [LARGE SCALE GENOMIC DNA]</scope>
    <source>
        <strain evidence="8 9">EPR-M</strain>
    </source>
</reference>
<evidence type="ECO:0000256" key="5">
    <source>
        <dbReference type="ARBA" id="ARBA00024934"/>
    </source>
</evidence>
<dbReference type="RefSeq" id="WP_085008718.1">
    <property type="nucleotide sequence ID" value="NZ_NAAD01000001.1"/>
</dbReference>
<gene>
    <name evidence="8" type="ORF">B5V00_01290</name>
</gene>
<dbReference type="NCBIfam" id="TIGR01396">
    <property type="entry name" value="FlgB"/>
    <property type="match status" value="1"/>
</dbReference>
<dbReference type="STRING" id="1969733.B5V00_01290"/>
<comment type="similarity">
    <text evidence="2 6">Belongs to the flagella basal body rod proteins family.</text>
</comment>
<dbReference type="InterPro" id="IPR006300">
    <property type="entry name" value="FlgB"/>
</dbReference>